<reference evidence="1" key="1">
    <citation type="journal article" date="2020" name="Stud. Mycol.">
        <title>101 Dothideomycetes genomes: a test case for predicting lifestyles and emergence of pathogens.</title>
        <authorList>
            <person name="Haridas S."/>
            <person name="Albert R."/>
            <person name="Binder M."/>
            <person name="Bloem J."/>
            <person name="Labutti K."/>
            <person name="Salamov A."/>
            <person name="Andreopoulos B."/>
            <person name="Baker S."/>
            <person name="Barry K."/>
            <person name="Bills G."/>
            <person name="Bluhm B."/>
            <person name="Cannon C."/>
            <person name="Castanera R."/>
            <person name="Culley D."/>
            <person name="Daum C."/>
            <person name="Ezra D."/>
            <person name="Gonzalez J."/>
            <person name="Henrissat B."/>
            <person name="Kuo A."/>
            <person name="Liang C."/>
            <person name="Lipzen A."/>
            <person name="Lutzoni F."/>
            <person name="Magnuson J."/>
            <person name="Mondo S."/>
            <person name="Nolan M."/>
            <person name="Ohm R."/>
            <person name="Pangilinan J."/>
            <person name="Park H.-J."/>
            <person name="Ramirez L."/>
            <person name="Alfaro M."/>
            <person name="Sun H."/>
            <person name="Tritt A."/>
            <person name="Yoshinaga Y."/>
            <person name="Zwiers L.-H."/>
            <person name="Turgeon B."/>
            <person name="Goodwin S."/>
            <person name="Spatafora J."/>
            <person name="Crous P."/>
            <person name="Grigoriev I."/>
        </authorList>
    </citation>
    <scope>NUCLEOTIDE SEQUENCE</scope>
    <source>
        <strain evidence="1">CBS 122367</strain>
    </source>
</reference>
<dbReference type="Proteomes" id="UP000799291">
    <property type="component" value="Unassembled WGS sequence"/>
</dbReference>
<accession>A0A6G1JN00</accession>
<gene>
    <name evidence="1" type="ORF">K458DRAFT_3028</name>
</gene>
<evidence type="ECO:0000313" key="1">
    <source>
        <dbReference type="EMBL" id="KAF2691600.1"/>
    </source>
</evidence>
<proteinExistence type="predicted"/>
<evidence type="ECO:0000313" key="2">
    <source>
        <dbReference type="Proteomes" id="UP000799291"/>
    </source>
</evidence>
<protein>
    <submittedName>
        <fullName evidence="1">Uncharacterized protein</fullName>
    </submittedName>
</protein>
<keyword evidence="2" id="KW-1185">Reference proteome</keyword>
<organism evidence="1 2">
    <name type="scientific">Lentithecium fluviatile CBS 122367</name>
    <dbReference type="NCBI Taxonomy" id="1168545"/>
    <lineage>
        <taxon>Eukaryota</taxon>
        <taxon>Fungi</taxon>
        <taxon>Dikarya</taxon>
        <taxon>Ascomycota</taxon>
        <taxon>Pezizomycotina</taxon>
        <taxon>Dothideomycetes</taxon>
        <taxon>Pleosporomycetidae</taxon>
        <taxon>Pleosporales</taxon>
        <taxon>Massarineae</taxon>
        <taxon>Lentitheciaceae</taxon>
        <taxon>Lentithecium</taxon>
    </lineage>
</organism>
<dbReference type="AlphaFoldDB" id="A0A6G1JN00"/>
<dbReference type="EMBL" id="MU005569">
    <property type="protein sequence ID" value="KAF2691600.1"/>
    <property type="molecule type" value="Genomic_DNA"/>
</dbReference>
<name>A0A6G1JN00_9PLEO</name>
<sequence>MWWPKISQYAPHLVFGLGQSRYLCIPYCFGWKPGLRETPAGRTRFRRHYLSSQSFDGKTRVGAYEMELARLNFSRPAVTLLIACAVGHLGDHCRL</sequence>